<dbReference type="InterPro" id="IPR052892">
    <property type="entry name" value="NA-targeting_endonuclease"/>
</dbReference>
<protein>
    <submittedName>
        <fullName evidence="2">HNH endonuclease</fullName>
    </submittedName>
</protein>
<dbReference type="CDD" id="cd00085">
    <property type="entry name" value="HNHc"/>
    <property type="match status" value="1"/>
</dbReference>
<name>A0A241ZDW9_ACIBA</name>
<evidence type="ECO:0000259" key="1">
    <source>
        <dbReference type="SMART" id="SM00507"/>
    </source>
</evidence>
<dbReference type="GO" id="GO:0004519">
    <property type="term" value="F:endonuclease activity"/>
    <property type="evidence" value="ECO:0007669"/>
    <property type="project" value="UniProtKB-KW"/>
</dbReference>
<gene>
    <name evidence="2" type="ORF">B9X95_10455</name>
</gene>
<comment type="caution">
    <text evidence="2">The sequence shown here is derived from an EMBL/GenBank/DDBJ whole genome shotgun (WGS) entry which is preliminary data.</text>
</comment>
<proteinExistence type="predicted"/>
<reference evidence="2 3" key="1">
    <citation type="submission" date="2017-05" db="EMBL/GenBank/DDBJ databases">
        <authorList>
            <person name="Song R."/>
            <person name="Chenine A.L."/>
            <person name="Ruprecht R.M."/>
        </authorList>
    </citation>
    <scope>NUCLEOTIDE SEQUENCE [LARGE SCALE GENOMIC DNA]</scope>
    <source>
        <strain evidence="2 3">PR350</strain>
    </source>
</reference>
<dbReference type="InterPro" id="IPR029471">
    <property type="entry name" value="HNH_5"/>
</dbReference>
<dbReference type="GO" id="GO:0003676">
    <property type="term" value="F:nucleic acid binding"/>
    <property type="evidence" value="ECO:0007669"/>
    <property type="project" value="InterPro"/>
</dbReference>
<dbReference type="PANTHER" id="PTHR33877:SF2">
    <property type="entry name" value="OS07G0170200 PROTEIN"/>
    <property type="match status" value="1"/>
</dbReference>
<dbReference type="InterPro" id="IPR003615">
    <property type="entry name" value="HNH_nuc"/>
</dbReference>
<dbReference type="Pfam" id="PF14279">
    <property type="entry name" value="HNH_5"/>
    <property type="match status" value="1"/>
</dbReference>
<evidence type="ECO:0000313" key="3">
    <source>
        <dbReference type="Proteomes" id="UP000194699"/>
    </source>
</evidence>
<feature type="domain" description="HNH nuclease" evidence="1">
    <location>
        <begin position="44"/>
        <end position="97"/>
    </location>
</feature>
<dbReference type="RefSeq" id="WP_033854343.1">
    <property type="nucleotide sequence ID" value="NZ_AP031582.1"/>
</dbReference>
<accession>A0A241ZDW9</accession>
<dbReference type="GO" id="GO:0008270">
    <property type="term" value="F:zinc ion binding"/>
    <property type="evidence" value="ECO:0007669"/>
    <property type="project" value="InterPro"/>
</dbReference>
<sequence length="155" mass="17601">MNLAHTHEIGKHPSLSRDNSILEKLTLKEVVKINSQGHVFSQAFRKLLWLSSDKACAYCGDQIGTYEEMRVDHFLPKNTQNCEDINNYVSCCKTCNSIKGNKSVEEFRFRLAVYKSELRGIVSPGQAKQLADLGVSLPISLPEFYFEKIAERECL</sequence>
<dbReference type="AlphaFoldDB" id="A0A241ZDW9"/>
<keyword evidence="2" id="KW-0255">Endonuclease</keyword>
<dbReference type="SMART" id="SM00507">
    <property type="entry name" value="HNHc"/>
    <property type="match status" value="1"/>
</dbReference>
<evidence type="ECO:0000313" key="2">
    <source>
        <dbReference type="EMBL" id="OTM86493.1"/>
    </source>
</evidence>
<dbReference type="EMBL" id="NGEL01000115">
    <property type="protein sequence ID" value="OTM86493.1"/>
    <property type="molecule type" value="Genomic_DNA"/>
</dbReference>
<organism evidence="2 3">
    <name type="scientific">Acinetobacter baumannii</name>
    <dbReference type="NCBI Taxonomy" id="470"/>
    <lineage>
        <taxon>Bacteria</taxon>
        <taxon>Pseudomonadati</taxon>
        <taxon>Pseudomonadota</taxon>
        <taxon>Gammaproteobacteria</taxon>
        <taxon>Moraxellales</taxon>
        <taxon>Moraxellaceae</taxon>
        <taxon>Acinetobacter</taxon>
        <taxon>Acinetobacter calcoaceticus/baumannii complex</taxon>
    </lineage>
</organism>
<keyword evidence="2" id="KW-0540">Nuclease</keyword>
<dbReference type="Proteomes" id="UP000194699">
    <property type="component" value="Unassembled WGS sequence"/>
</dbReference>
<dbReference type="PANTHER" id="PTHR33877">
    <property type="entry name" value="SLL1193 PROTEIN"/>
    <property type="match status" value="1"/>
</dbReference>
<dbReference type="Gene3D" id="1.10.30.50">
    <property type="match status" value="1"/>
</dbReference>
<keyword evidence="2" id="KW-0378">Hydrolase</keyword>